<evidence type="ECO:0000313" key="2">
    <source>
        <dbReference type="Proteomes" id="UP000595814"/>
    </source>
</evidence>
<name>A0AC61MQ76_9FIRM</name>
<reference evidence="1 2" key="1">
    <citation type="journal article" date="2022" name="Int. J. Syst. Evol. Microbiol.">
        <title>Miniphocaeibacter halophilus sp. nov., an ammonium-tolerant acetate-producing bacterium isolated from a biogas system.</title>
        <authorList>
            <person name="Schnurer A."/>
            <person name="Singh A."/>
            <person name="Bi S."/>
            <person name="Qiao W."/>
            <person name="Westerholm M."/>
        </authorList>
    </citation>
    <scope>NUCLEOTIDE SEQUENCE [LARGE SCALE GENOMIC DNA]</scope>
    <source>
        <strain evidence="1 2">AMB_01</strain>
    </source>
</reference>
<protein>
    <submittedName>
        <fullName evidence="1">MBL fold metallo-hydrolase</fullName>
    </submittedName>
</protein>
<organism evidence="1 2">
    <name type="scientific">Miniphocaeibacter halophilus</name>
    <dbReference type="NCBI Taxonomy" id="2931922"/>
    <lineage>
        <taxon>Bacteria</taxon>
        <taxon>Bacillati</taxon>
        <taxon>Bacillota</taxon>
        <taxon>Tissierellia</taxon>
        <taxon>Tissierellales</taxon>
        <taxon>Peptoniphilaceae</taxon>
        <taxon>Miniphocaeibacter</taxon>
    </lineage>
</organism>
<sequence length="285" mass="31591">MKKITKKKIISLIIALLITAFGGITVTENLADNVNSDLEVHFIDVGQGDSTLLISKGESILIDGGERHASSKVVSYIEKLGINKIDYVIATHPHSDHISGLIGVINKYEVKNIIRNEEEVDSKIYDSFVNAYESKNINTIIPKVGDSFKFGEANFEILGPTAYNFDTNNNSLAVKVNHGENSFLFTGDAEKLEESTLMYTGEEIDAKILHIGHHGSRKASSEEFLKEVNPEYGIISVGKDNMYGHPHKEALNRLEKHNIKTYRTDISGDIIIISDGEEILISTEK</sequence>
<evidence type="ECO:0000313" key="1">
    <source>
        <dbReference type="EMBL" id="QQK07734.1"/>
    </source>
</evidence>
<keyword evidence="2" id="KW-1185">Reference proteome</keyword>
<proteinExistence type="predicted"/>
<dbReference type="EMBL" id="CP066744">
    <property type="protein sequence ID" value="QQK07734.1"/>
    <property type="molecule type" value="Genomic_DNA"/>
</dbReference>
<accession>A0AC61MQ76</accession>
<gene>
    <name evidence="1" type="ORF">JFY71_10685</name>
</gene>
<dbReference type="Proteomes" id="UP000595814">
    <property type="component" value="Chromosome"/>
</dbReference>